<evidence type="ECO:0000256" key="3">
    <source>
        <dbReference type="ARBA" id="ARBA00022989"/>
    </source>
</evidence>
<reference evidence="7 8" key="1">
    <citation type="submission" date="2023-04" db="EMBL/GenBank/DDBJ databases">
        <title>Genome Sequence of Selenomonas sputigena ATCC 33150.</title>
        <authorList>
            <person name="Miller D.P."/>
            <person name="Anvari S."/>
            <person name="Polson S.W."/>
            <person name="Macdonald M."/>
            <person name="Mcdowell J.V."/>
        </authorList>
    </citation>
    <scope>NUCLEOTIDE SEQUENCE [LARGE SCALE GENOMIC DNA]</scope>
    <source>
        <strain evidence="7 8">ATCC 33150</strain>
    </source>
</reference>
<dbReference type="RefSeq" id="WP_368847513.1">
    <property type="nucleotide sequence ID" value="NZ_CP194411.1"/>
</dbReference>
<evidence type="ECO:0000256" key="4">
    <source>
        <dbReference type="ARBA" id="ARBA00023136"/>
    </source>
</evidence>
<feature type="domain" description="DUF1232" evidence="6">
    <location>
        <begin position="31"/>
        <end position="66"/>
    </location>
</feature>
<feature type="transmembrane region" description="Helical" evidence="5">
    <location>
        <begin position="30"/>
        <end position="49"/>
    </location>
</feature>
<keyword evidence="2 5" id="KW-0812">Transmembrane</keyword>
<evidence type="ECO:0000256" key="2">
    <source>
        <dbReference type="ARBA" id="ARBA00022692"/>
    </source>
</evidence>
<dbReference type="InterPro" id="IPR010652">
    <property type="entry name" value="DUF1232"/>
</dbReference>
<evidence type="ECO:0000313" key="7">
    <source>
        <dbReference type="EMBL" id="MEX5285786.1"/>
    </source>
</evidence>
<evidence type="ECO:0000256" key="5">
    <source>
        <dbReference type="SAM" id="Phobius"/>
    </source>
</evidence>
<feature type="transmembrane region" description="Helical" evidence="5">
    <location>
        <begin position="97"/>
        <end position="121"/>
    </location>
</feature>
<gene>
    <name evidence="7" type="ORF">QCO44_09100</name>
</gene>
<evidence type="ECO:0000256" key="1">
    <source>
        <dbReference type="ARBA" id="ARBA00004127"/>
    </source>
</evidence>
<sequence length="122" mass="13774">MGKILLVWRMFRDDLLVMLVALRHRGTPRAVKAAFVAGLIYFFSPIDLIPDTIPFFGMLDDAAVLPAAVFGLSRLLPSYVRRECEADAERLARRLPLILLGLSMFLIAWAVFLVWGIIAMLR</sequence>
<comment type="caution">
    <text evidence="7">The sequence shown here is derived from an EMBL/GenBank/DDBJ whole genome shotgun (WGS) entry which is preliminary data.</text>
</comment>
<dbReference type="EMBL" id="JARVLH010000006">
    <property type="protein sequence ID" value="MEX5285786.1"/>
    <property type="molecule type" value="Genomic_DNA"/>
</dbReference>
<organism evidence="7 8">
    <name type="scientific">Selenomonas sputigena</name>
    <dbReference type="NCBI Taxonomy" id="69823"/>
    <lineage>
        <taxon>Bacteria</taxon>
        <taxon>Bacillati</taxon>
        <taxon>Bacillota</taxon>
        <taxon>Negativicutes</taxon>
        <taxon>Selenomonadales</taxon>
        <taxon>Selenomonadaceae</taxon>
        <taxon>Selenomonas</taxon>
    </lineage>
</organism>
<evidence type="ECO:0000259" key="6">
    <source>
        <dbReference type="Pfam" id="PF06803"/>
    </source>
</evidence>
<accession>A0ABV3X6F3</accession>
<keyword evidence="4 5" id="KW-0472">Membrane</keyword>
<proteinExistence type="predicted"/>
<keyword evidence="3 5" id="KW-1133">Transmembrane helix</keyword>
<comment type="subcellular location">
    <subcellularLocation>
        <location evidence="1">Endomembrane system</location>
        <topology evidence="1">Multi-pass membrane protein</topology>
    </subcellularLocation>
</comment>
<evidence type="ECO:0000313" key="8">
    <source>
        <dbReference type="Proteomes" id="UP001559623"/>
    </source>
</evidence>
<name>A0ABV3X6F3_9FIRM</name>
<feature type="transmembrane region" description="Helical" evidence="5">
    <location>
        <begin position="55"/>
        <end position="76"/>
    </location>
</feature>
<dbReference type="Proteomes" id="UP001559623">
    <property type="component" value="Unassembled WGS sequence"/>
</dbReference>
<keyword evidence="8" id="KW-1185">Reference proteome</keyword>
<protein>
    <submittedName>
        <fullName evidence="7">DUF1232 domain-containing protein</fullName>
    </submittedName>
</protein>
<dbReference type="Pfam" id="PF06803">
    <property type="entry name" value="DUF1232"/>
    <property type="match status" value="1"/>
</dbReference>